<protein>
    <submittedName>
        <fullName evidence="4">GntR family transcriptional regulator</fullName>
    </submittedName>
</protein>
<feature type="domain" description="Conserved virulence factor B first S1" evidence="2">
    <location>
        <begin position="76"/>
        <end position="129"/>
    </location>
</feature>
<dbReference type="OrthoDB" id="9801597at2"/>
<dbReference type="InterPro" id="IPR040764">
    <property type="entry name" value="CvfB_WH"/>
</dbReference>
<comment type="similarity">
    <text evidence="1">Belongs to the CvfB family.</text>
</comment>
<dbReference type="AlphaFoldDB" id="A0A3E1F016"/>
<sequence>MVYIGEYAELRIDRFTSVGAYLEDDEGFEVLLPNKYLTDDMEENQNVKVFIYNDSEDRPVATTETPKIELNDFAFLKVKAVSNFGAFLDWGLEKDLLVPFKEQTAKMVEDGVYLVTLYRDEQTNRLVASARINRFLEDEVIDLEQGDEVDLFIGEVTDLGRKVIVNNIYNGLIFKDRLVRPLKNGERTKGYIEFIRQDGKLDISLVPIGLEKFDEFTEQVLTYIKENDGSISITDKSSPDLIRAELGMSKKSFKKAVGNLYKNKIVKLNKDSIDLV</sequence>
<dbReference type="InterPro" id="IPR014464">
    <property type="entry name" value="CvfB_fam"/>
</dbReference>
<gene>
    <name evidence="4" type="ORF">DXU93_04835</name>
</gene>
<dbReference type="PANTHER" id="PTHR37296">
    <property type="entry name" value="CONSERVED VIRULENCE FACTOR B"/>
    <property type="match status" value="1"/>
</dbReference>
<evidence type="ECO:0000259" key="3">
    <source>
        <dbReference type="Pfam" id="PF17783"/>
    </source>
</evidence>
<dbReference type="PIRSF" id="PIRSF012524">
    <property type="entry name" value="YitL_S1"/>
    <property type="match status" value="1"/>
</dbReference>
<dbReference type="EMBL" id="QURB01000002">
    <property type="protein sequence ID" value="RFC55150.1"/>
    <property type="molecule type" value="Genomic_DNA"/>
</dbReference>
<dbReference type="Pfam" id="PF17783">
    <property type="entry name" value="WHD_CvfB"/>
    <property type="match status" value="1"/>
</dbReference>
<dbReference type="InterPro" id="IPR036388">
    <property type="entry name" value="WH-like_DNA-bd_sf"/>
</dbReference>
<keyword evidence="5" id="KW-1185">Reference proteome</keyword>
<comment type="caution">
    <text evidence="4">The sequence shown here is derived from an EMBL/GenBank/DDBJ whole genome shotgun (WGS) entry which is preliminary data.</text>
</comment>
<dbReference type="InterPro" id="IPR012340">
    <property type="entry name" value="NA-bd_OB-fold"/>
</dbReference>
<evidence type="ECO:0000256" key="1">
    <source>
        <dbReference type="PIRNR" id="PIRNR012524"/>
    </source>
</evidence>
<dbReference type="InterPro" id="IPR039566">
    <property type="entry name" value="CvfB_S1_st"/>
</dbReference>
<dbReference type="Gene3D" id="2.40.50.140">
    <property type="entry name" value="Nucleic acid-binding proteins"/>
    <property type="match status" value="1"/>
</dbReference>
<organism evidence="4 5">
    <name type="scientific">Brumimicrobium aurantiacum</name>
    <dbReference type="NCBI Taxonomy" id="1737063"/>
    <lineage>
        <taxon>Bacteria</taxon>
        <taxon>Pseudomonadati</taxon>
        <taxon>Bacteroidota</taxon>
        <taxon>Flavobacteriia</taxon>
        <taxon>Flavobacteriales</taxon>
        <taxon>Crocinitomicaceae</taxon>
        <taxon>Brumimicrobium</taxon>
    </lineage>
</organism>
<reference evidence="4 5" key="1">
    <citation type="submission" date="2018-08" db="EMBL/GenBank/DDBJ databases">
        <title>The draft genome squence of Brumimicrobium sp. N62.</title>
        <authorList>
            <person name="Du Z.-J."/>
            <person name="Luo H.-R."/>
        </authorList>
    </citation>
    <scope>NUCLEOTIDE SEQUENCE [LARGE SCALE GENOMIC DNA]</scope>
    <source>
        <strain evidence="4 5">N62</strain>
    </source>
</reference>
<proteinExistence type="inferred from homology"/>
<name>A0A3E1F016_9FLAO</name>
<evidence type="ECO:0000313" key="5">
    <source>
        <dbReference type="Proteomes" id="UP000257127"/>
    </source>
</evidence>
<feature type="domain" description="Conserved virulence factor B first S1" evidence="2">
    <location>
        <begin position="4"/>
        <end position="63"/>
    </location>
</feature>
<evidence type="ECO:0000313" key="4">
    <source>
        <dbReference type="EMBL" id="RFC55150.1"/>
    </source>
</evidence>
<dbReference type="PANTHER" id="PTHR37296:SF1">
    <property type="entry name" value="CONSERVED VIRULENCE FACTOR B"/>
    <property type="match status" value="1"/>
</dbReference>
<evidence type="ECO:0000259" key="2">
    <source>
        <dbReference type="Pfam" id="PF13509"/>
    </source>
</evidence>
<dbReference type="Proteomes" id="UP000257127">
    <property type="component" value="Unassembled WGS sequence"/>
</dbReference>
<feature type="domain" description="Conserved virulence factor B-like winged helix" evidence="3">
    <location>
        <begin position="218"/>
        <end position="275"/>
    </location>
</feature>
<dbReference type="Gene3D" id="1.10.10.10">
    <property type="entry name" value="Winged helix-like DNA-binding domain superfamily/Winged helix DNA-binding domain"/>
    <property type="match status" value="1"/>
</dbReference>
<dbReference type="Pfam" id="PF13509">
    <property type="entry name" value="S1_2"/>
    <property type="match status" value="2"/>
</dbReference>
<accession>A0A3E1F016</accession>
<dbReference type="RefSeq" id="WP_116880129.1">
    <property type="nucleotide sequence ID" value="NZ_QURB01000002.1"/>
</dbReference>